<dbReference type="NCBIfam" id="TIGR01727">
    <property type="entry name" value="oligo_HPY"/>
    <property type="match status" value="1"/>
</dbReference>
<dbReference type="Pfam" id="PF08352">
    <property type="entry name" value="oligo_HPY"/>
    <property type="match status" value="1"/>
</dbReference>
<dbReference type="Gene3D" id="3.40.50.300">
    <property type="entry name" value="P-loop containing nucleotide triphosphate hydrolases"/>
    <property type="match status" value="1"/>
</dbReference>
<evidence type="ECO:0000256" key="4">
    <source>
        <dbReference type="ARBA" id="ARBA00022741"/>
    </source>
</evidence>
<dbReference type="CDD" id="cd03257">
    <property type="entry name" value="ABC_NikE_OppD_transporters"/>
    <property type="match status" value="1"/>
</dbReference>
<dbReference type="GO" id="GO:0016887">
    <property type="term" value="F:ATP hydrolysis activity"/>
    <property type="evidence" value="ECO:0007669"/>
    <property type="project" value="InterPro"/>
</dbReference>
<dbReference type="InterPro" id="IPR050388">
    <property type="entry name" value="ABC_Ni/Peptide_Import"/>
</dbReference>
<evidence type="ECO:0000256" key="5">
    <source>
        <dbReference type="ARBA" id="ARBA00022840"/>
    </source>
</evidence>
<dbReference type="EMBL" id="CAFABE010000018">
    <property type="protein sequence ID" value="CAB4823448.1"/>
    <property type="molecule type" value="Genomic_DNA"/>
</dbReference>
<keyword evidence="5" id="KW-0067">ATP-binding</keyword>
<reference evidence="10" key="1">
    <citation type="submission" date="2020-05" db="EMBL/GenBank/DDBJ databases">
        <authorList>
            <person name="Chiriac C."/>
            <person name="Salcher M."/>
            <person name="Ghai R."/>
            <person name="Kavagutti S V."/>
        </authorList>
    </citation>
    <scope>NUCLEOTIDE SEQUENCE</scope>
</reference>
<evidence type="ECO:0000256" key="1">
    <source>
        <dbReference type="ARBA" id="ARBA00004202"/>
    </source>
</evidence>
<dbReference type="FunFam" id="3.40.50.300:FF:000016">
    <property type="entry name" value="Oligopeptide ABC transporter ATP-binding component"/>
    <property type="match status" value="1"/>
</dbReference>
<dbReference type="InterPro" id="IPR027417">
    <property type="entry name" value="P-loop_NTPase"/>
</dbReference>
<dbReference type="GO" id="GO:0005886">
    <property type="term" value="C:plasma membrane"/>
    <property type="evidence" value="ECO:0007669"/>
    <property type="project" value="UniProtKB-SubCell"/>
</dbReference>
<keyword evidence="2" id="KW-0813">Transport</keyword>
<dbReference type="GO" id="GO:0005524">
    <property type="term" value="F:ATP binding"/>
    <property type="evidence" value="ECO:0007669"/>
    <property type="project" value="UniProtKB-KW"/>
</dbReference>
<dbReference type="PROSITE" id="PS00211">
    <property type="entry name" value="ABC_TRANSPORTER_1"/>
    <property type="match status" value="1"/>
</dbReference>
<sequence>MTMASERSENFPIHDENPGPLLKVRDLRTTFTTPRGKLNAVDGVSFDLARGETLGIVGESGSGKTVLSRSIMSLLPRSGLEQSGSIEFEGIEMLSATPDVLRTLWGAKISMVFQDPMTSLNPVVRIGRQITESLRLHTGMDKTEANAMAVSLLTQVGIPSPEQRVRNYPHQLSGGMRQRVMIAIALACSPRLVLADEPTTSLDVTVQAQILDVLAKLQEERHMSVILVSHDLGVVATRTDRIAVMYGGRIVEIAPTDRLFRAMAMPYTKALVASTPRLSQPSHVRLTAIEGRPPDLVHLPKGCAFSPRCSYATDKCHSEVPPLTASRDNASHLFACWNPLPSTPVAITTTPGSSAS</sequence>
<evidence type="ECO:0000313" key="10">
    <source>
        <dbReference type="EMBL" id="CAB5025813.1"/>
    </source>
</evidence>
<evidence type="ECO:0000256" key="2">
    <source>
        <dbReference type="ARBA" id="ARBA00022448"/>
    </source>
</evidence>
<dbReference type="PANTHER" id="PTHR43297:SF2">
    <property type="entry name" value="DIPEPTIDE TRANSPORT ATP-BINDING PROTEIN DPPD"/>
    <property type="match status" value="1"/>
</dbReference>
<dbReference type="SMART" id="SM00382">
    <property type="entry name" value="AAA"/>
    <property type="match status" value="1"/>
</dbReference>
<evidence type="ECO:0000256" key="3">
    <source>
        <dbReference type="ARBA" id="ARBA00022475"/>
    </source>
</evidence>
<dbReference type="GO" id="GO:0015833">
    <property type="term" value="P:peptide transport"/>
    <property type="evidence" value="ECO:0007669"/>
    <property type="project" value="InterPro"/>
</dbReference>
<evidence type="ECO:0000256" key="6">
    <source>
        <dbReference type="ARBA" id="ARBA00023136"/>
    </source>
</evidence>
<dbReference type="AlphaFoldDB" id="A0A6J7RAM4"/>
<gene>
    <name evidence="8" type="ORF">UFOPK3164_00584</name>
    <name evidence="9" type="ORF">UFOPK3427_01930</name>
    <name evidence="10" type="ORF">UFOPK4112_01208</name>
</gene>
<organism evidence="10">
    <name type="scientific">freshwater metagenome</name>
    <dbReference type="NCBI Taxonomy" id="449393"/>
    <lineage>
        <taxon>unclassified sequences</taxon>
        <taxon>metagenomes</taxon>
        <taxon>ecological metagenomes</taxon>
    </lineage>
</organism>
<evidence type="ECO:0000313" key="8">
    <source>
        <dbReference type="EMBL" id="CAB4823448.1"/>
    </source>
</evidence>
<keyword evidence="3" id="KW-1003">Cell membrane</keyword>
<dbReference type="PROSITE" id="PS50893">
    <property type="entry name" value="ABC_TRANSPORTER_2"/>
    <property type="match status" value="1"/>
</dbReference>
<evidence type="ECO:0000259" key="7">
    <source>
        <dbReference type="PROSITE" id="PS50893"/>
    </source>
</evidence>
<name>A0A6J7RAM4_9ZZZZ</name>
<dbReference type="EMBL" id="CAFBLT010000004">
    <property type="protein sequence ID" value="CAB4884630.1"/>
    <property type="molecule type" value="Genomic_DNA"/>
</dbReference>
<accession>A0A6J7RAM4</accession>
<dbReference type="Pfam" id="PF00005">
    <property type="entry name" value="ABC_tran"/>
    <property type="match status" value="1"/>
</dbReference>
<dbReference type="InterPro" id="IPR017871">
    <property type="entry name" value="ABC_transporter-like_CS"/>
</dbReference>
<dbReference type="InterPro" id="IPR013563">
    <property type="entry name" value="Oligopep_ABC_C"/>
</dbReference>
<dbReference type="SUPFAM" id="SSF52540">
    <property type="entry name" value="P-loop containing nucleoside triphosphate hydrolases"/>
    <property type="match status" value="1"/>
</dbReference>
<dbReference type="PANTHER" id="PTHR43297">
    <property type="entry name" value="OLIGOPEPTIDE TRANSPORT ATP-BINDING PROTEIN APPD"/>
    <property type="match status" value="1"/>
</dbReference>
<keyword evidence="6" id="KW-0472">Membrane</keyword>
<protein>
    <submittedName>
        <fullName evidence="10">Unannotated protein</fullName>
    </submittedName>
</protein>
<dbReference type="InterPro" id="IPR003593">
    <property type="entry name" value="AAA+_ATPase"/>
</dbReference>
<dbReference type="InterPro" id="IPR003439">
    <property type="entry name" value="ABC_transporter-like_ATP-bd"/>
</dbReference>
<keyword evidence="4" id="KW-0547">Nucleotide-binding</keyword>
<feature type="domain" description="ABC transporter" evidence="7">
    <location>
        <begin position="22"/>
        <end position="272"/>
    </location>
</feature>
<comment type="subcellular location">
    <subcellularLocation>
        <location evidence="1">Cell membrane</location>
        <topology evidence="1">Peripheral membrane protein</topology>
    </subcellularLocation>
</comment>
<proteinExistence type="predicted"/>
<dbReference type="EMBL" id="CAFBPM010000011">
    <property type="protein sequence ID" value="CAB5025813.1"/>
    <property type="molecule type" value="Genomic_DNA"/>
</dbReference>
<evidence type="ECO:0000313" key="9">
    <source>
        <dbReference type="EMBL" id="CAB4884630.1"/>
    </source>
</evidence>